<dbReference type="PROSITE" id="PS50850">
    <property type="entry name" value="MFS"/>
    <property type="match status" value="1"/>
</dbReference>
<comment type="subcellular location">
    <subcellularLocation>
        <location evidence="1">Membrane</location>
        <topology evidence="1">Multi-pass membrane protein</topology>
    </subcellularLocation>
</comment>
<dbReference type="PANTHER" id="PTHR48023:SF4">
    <property type="entry name" value="D-XYLOSE-PROTON SYMPORTER-LIKE 2"/>
    <property type="match status" value="1"/>
</dbReference>
<dbReference type="InterPro" id="IPR036259">
    <property type="entry name" value="MFS_trans_sf"/>
</dbReference>
<reference evidence="9 10" key="1">
    <citation type="submission" date="2018-02" db="EMBL/GenBank/DDBJ databases">
        <title>Acetobacter orientalis genome.</title>
        <authorList>
            <person name="Nakashima N."/>
            <person name="Tamura T."/>
        </authorList>
    </citation>
    <scope>NUCLEOTIDE SEQUENCE [LARGE SCALE GENOMIC DNA]</scope>
    <source>
        <strain evidence="9 10">FAN1</strain>
    </source>
</reference>
<dbReference type="EMBL" id="AP018515">
    <property type="protein sequence ID" value="BBC80172.1"/>
    <property type="molecule type" value="Genomic_DNA"/>
</dbReference>
<evidence type="ECO:0000256" key="7">
    <source>
        <dbReference type="SAM" id="Phobius"/>
    </source>
</evidence>
<evidence type="ECO:0000256" key="4">
    <source>
        <dbReference type="ARBA" id="ARBA00022692"/>
    </source>
</evidence>
<evidence type="ECO:0000256" key="3">
    <source>
        <dbReference type="ARBA" id="ARBA00022448"/>
    </source>
</evidence>
<comment type="similarity">
    <text evidence="2">Belongs to the major facilitator superfamily. Sugar transporter (TC 2.A.1.1) family.</text>
</comment>
<dbReference type="GO" id="GO:0016020">
    <property type="term" value="C:membrane"/>
    <property type="evidence" value="ECO:0007669"/>
    <property type="project" value="UniProtKB-SubCell"/>
</dbReference>
<evidence type="ECO:0000313" key="10">
    <source>
        <dbReference type="Proteomes" id="UP000270034"/>
    </source>
</evidence>
<dbReference type="InterPro" id="IPR005828">
    <property type="entry name" value="MFS_sugar_transport-like"/>
</dbReference>
<feature type="transmembrane region" description="Helical" evidence="7">
    <location>
        <begin position="66"/>
        <end position="86"/>
    </location>
</feature>
<dbReference type="PROSITE" id="PS00216">
    <property type="entry name" value="SUGAR_TRANSPORT_1"/>
    <property type="match status" value="1"/>
</dbReference>
<feature type="domain" description="Major facilitator superfamily (MFS) profile" evidence="8">
    <location>
        <begin position="28"/>
        <end position="114"/>
    </location>
</feature>
<gene>
    <name evidence="9" type="ORF">AcetOrient_orf02733</name>
</gene>
<dbReference type="KEGG" id="aot:AcetOri_orf02733"/>
<dbReference type="AlphaFoldDB" id="A0A2Z5ZHF7"/>
<dbReference type="Pfam" id="PF00083">
    <property type="entry name" value="Sugar_tr"/>
    <property type="match status" value="1"/>
</dbReference>
<dbReference type="SUPFAM" id="SSF103473">
    <property type="entry name" value="MFS general substrate transporter"/>
    <property type="match status" value="1"/>
</dbReference>
<keyword evidence="6 7" id="KW-0472">Membrane</keyword>
<dbReference type="PANTHER" id="PTHR48023">
    <property type="entry name" value="D-XYLOSE-PROTON SYMPORTER-LIKE 2"/>
    <property type="match status" value="1"/>
</dbReference>
<dbReference type="InterPro" id="IPR050820">
    <property type="entry name" value="MFS_Sugar_Transporter"/>
</dbReference>
<keyword evidence="4 7" id="KW-0812">Transmembrane</keyword>
<accession>A0A2Z5ZHF7</accession>
<dbReference type="Gene3D" id="1.20.1250.20">
    <property type="entry name" value="MFS general substrate transporter like domains"/>
    <property type="match status" value="1"/>
</dbReference>
<feature type="transmembrane region" description="Helical" evidence="7">
    <location>
        <begin position="24"/>
        <end position="54"/>
    </location>
</feature>
<organism evidence="9 10">
    <name type="scientific">Acetobacter orientalis</name>
    <dbReference type="NCBI Taxonomy" id="146474"/>
    <lineage>
        <taxon>Bacteria</taxon>
        <taxon>Pseudomonadati</taxon>
        <taxon>Pseudomonadota</taxon>
        <taxon>Alphaproteobacteria</taxon>
        <taxon>Acetobacterales</taxon>
        <taxon>Acetobacteraceae</taxon>
        <taxon>Acetobacter</taxon>
    </lineage>
</organism>
<dbReference type="Proteomes" id="UP000270034">
    <property type="component" value="Chromosome"/>
</dbReference>
<keyword evidence="5 7" id="KW-1133">Transmembrane helix</keyword>
<proteinExistence type="inferred from homology"/>
<evidence type="ECO:0000259" key="8">
    <source>
        <dbReference type="PROSITE" id="PS50850"/>
    </source>
</evidence>
<evidence type="ECO:0000256" key="2">
    <source>
        <dbReference type="ARBA" id="ARBA00010992"/>
    </source>
</evidence>
<feature type="transmembrane region" description="Helical" evidence="7">
    <location>
        <begin position="92"/>
        <end position="111"/>
    </location>
</feature>
<dbReference type="InterPro" id="IPR020846">
    <property type="entry name" value="MFS_dom"/>
</dbReference>
<name>A0A2Z5ZHF7_9PROT</name>
<sequence length="114" mass="12028">MTPERKHAQEAIANVELSPNANRVLWAAAIVAAICGALYGYDTGIISGALLLIAKDFHLTSGQEEMVASAILVGAVMGALGISYLSERFGRRISVMVVTAVFVVGLLRALARQT</sequence>
<evidence type="ECO:0000256" key="5">
    <source>
        <dbReference type="ARBA" id="ARBA00022989"/>
    </source>
</evidence>
<protein>
    <submittedName>
        <fullName evidence="9">MFS transporter</fullName>
    </submittedName>
</protein>
<evidence type="ECO:0000313" key="9">
    <source>
        <dbReference type="EMBL" id="BBC80172.1"/>
    </source>
</evidence>
<dbReference type="GO" id="GO:1904659">
    <property type="term" value="P:D-glucose transmembrane transport"/>
    <property type="evidence" value="ECO:0007669"/>
    <property type="project" value="TreeGrafter"/>
</dbReference>
<evidence type="ECO:0000256" key="6">
    <source>
        <dbReference type="ARBA" id="ARBA00023136"/>
    </source>
</evidence>
<keyword evidence="3" id="KW-0813">Transport</keyword>
<dbReference type="GO" id="GO:0022857">
    <property type="term" value="F:transmembrane transporter activity"/>
    <property type="evidence" value="ECO:0007669"/>
    <property type="project" value="InterPro"/>
</dbReference>
<evidence type="ECO:0000256" key="1">
    <source>
        <dbReference type="ARBA" id="ARBA00004141"/>
    </source>
</evidence>
<dbReference type="InterPro" id="IPR005829">
    <property type="entry name" value="Sugar_transporter_CS"/>
</dbReference>